<proteinExistence type="predicted"/>
<name>A0A1F4V8R5_UNCKA</name>
<dbReference type="EMBL" id="MEVD01000013">
    <property type="protein sequence ID" value="OGC53595.1"/>
    <property type="molecule type" value="Genomic_DNA"/>
</dbReference>
<reference evidence="1 2" key="1">
    <citation type="journal article" date="2016" name="Nat. Commun.">
        <title>Thousands of microbial genomes shed light on interconnected biogeochemical processes in an aquifer system.</title>
        <authorList>
            <person name="Anantharaman K."/>
            <person name="Brown C.T."/>
            <person name="Hug L.A."/>
            <person name="Sharon I."/>
            <person name="Castelle C.J."/>
            <person name="Probst A.J."/>
            <person name="Thomas B.C."/>
            <person name="Singh A."/>
            <person name="Wilkins M.J."/>
            <person name="Karaoz U."/>
            <person name="Brodie E.L."/>
            <person name="Williams K.H."/>
            <person name="Hubbard S.S."/>
            <person name="Banfield J.F."/>
        </authorList>
    </citation>
    <scope>NUCLEOTIDE SEQUENCE [LARGE SCALE GENOMIC DNA]</scope>
</reference>
<comment type="caution">
    <text evidence="1">The sequence shown here is derived from an EMBL/GenBank/DDBJ whole genome shotgun (WGS) entry which is preliminary data.</text>
</comment>
<dbReference type="Proteomes" id="UP000178127">
    <property type="component" value="Unassembled WGS sequence"/>
</dbReference>
<evidence type="ECO:0000313" key="1">
    <source>
        <dbReference type="EMBL" id="OGC53595.1"/>
    </source>
</evidence>
<dbReference type="AlphaFoldDB" id="A0A1F4V8R5"/>
<protein>
    <submittedName>
        <fullName evidence="1">Uncharacterized protein</fullName>
    </submittedName>
</protein>
<dbReference type="STRING" id="1802620.A3D91_04090"/>
<sequence length="115" mass="12739">MYTLILGDTKLSLKIGKLLADRLNSQMARYPGDPLPSEAVLVGVGMTIGNAFDLGGKAKQVIVLDSLRYTDSQISLISRLYQNRLYRITTRDASDYEIVDMCVAVLNVNDKSIVR</sequence>
<organism evidence="1 2">
    <name type="scientific">candidate division WWE3 bacterium RIFCSPHIGHO2_02_FULL_38_14</name>
    <dbReference type="NCBI Taxonomy" id="1802620"/>
    <lineage>
        <taxon>Bacteria</taxon>
        <taxon>Katanobacteria</taxon>
    </lineage>
</organism>
<evidence type="ECO:0000313" key="2">
    <source>
        <dbReference type="Proteomes" id="UP000178127"/>
    </source>
</evidence>
<accession>A0A1F4V8R5</accession>
<gene>
    <name evidence="1" type="ORF">A3D91_04090</name>
</gene>